<dbReference type="AlphaFoldDB" id="A0AAD9V2Q4"/>
<evidence type="ECO:0000313" key="1">
    <source>
        <dbReference type="EMBL" id="KAK2559099.1"/>
    </source>
</evidence>
<gene>
    <name evidence="1" type="ORF">P5673_018216</name>
</gene>
<protein>
    <submittedName>
        <fullName evidence="1">Uncharacterized protein</fullName>
    </submittedName>
</protein>
<reference evidence="1" key="2">
    <citation type="journal article" date="2023" name="Science">
        <title>Genomic signatures of disease resistance in endangered staghorn corals.</title>
        <authorList>
            <person name="Vollmer S.V."/>
            <person name="Selwyn J.D."/>
            <person name="Despard B.A."/>
            <person name="Roesel C.L."/>
        </authorList>
    </citation>
    <scope>NUCLEOTIDE SEQUENCE</scope>
    <source>
        <strain evidence="1">K2</strain>
    </source>
</reference>
<proteinExistence type="predicted"/>
<organism evidence="1 2">
    <name type="scientific">Acropora cervicornis</name>
    <name type="common">Staghorn coral</name>
    <dbReference type="NCBI Taxonomy" id="6130"/>
    <lineage>
        <taxon>Eukaryota</taxon>
        <taxon>Metazoa</taxon>
        <taxon>Cnidaria</taxon>
        <taxon>Anthozoa</taxon>
        <taxon>Hexacorallia</taxon>
        <taxon>Scleractinia</taxon>
        <taxon>Astrocoeniina</taxon>
        <taxon>Acroporidae</taxon>
        <taxon>Acropora</taxon>
    </lineage>
</organism>
<dbReference type="Proteomes" id="UP001249851">
    <property type="component" value="Unassembled WGS sequence"/>
</dbReference>
<sequence length="94" mass="10610">MLTGLVYDPVWTCAFMWATMASVRSLIELCTKTVDKFSNLFKSVGNLNTYSKICDETMTLDSGCSLQLVSIFHWCLSSEFQKNQEQLSKLLVLG</sequence>
<keyword evidence="2" id="KW-1185">Reference proteome</keyword>
<reference evidence="1" key="1">
    <citation type="journal article" date="2023" name="G3 (Bethesda)">
        <title>Whole genome assembly and annotation of the endangered Caribbean coral Acropora cervicornis.</title>
        <authorList>
            <person name="Selwyn J.D."/>
            <person name="Vollmer S.V."/>
        </authorList>
    </citation>
    <scope>NUCLEOTIDE SEQUENCE</scope>
    <source>
        <strain evidence="1">K2</strain>
    </source>
</reference>
<evidence type="ECO:0000313" key="2">
    <source>
        <dbReference type="Proteomes" id="UP001249851"/>
    </source>
</evidence>
<accession>A0AAD9V2Q4</accession>
<dbReference type="EMBL" id="JARQWQ010000041">
    <property type="protein sequence ID" value="KAK2559099.1"/>
    <property type="molecule type" value="Genomic_DNA"/>
</dbReference>
<comment type="caution">
    <text evidence="1">The sequence shown here is derived from an EMBL/GenBank/DDBJ whole genome shotgun (WGS) entry which is preliminary data.</text>
</comment>
<name>A0AAD9V2Q4_ACRCE</name>